<dbReference type="EMBL" id="JARBHB010000002">
    <property type="protein sequence ID" value="KAJ8894647.1"/>
    <property type="molecule type" value="Genomic_DNA"/>
</dbReference>
<accession>A0ABQ9ID88</accession>
<evidence type="ECO:0000256" key="1">
    <source>
        <dbReference type="SAM" id="MobiDB-lite"/>
    </source>
</evidence>
<sequence>MQKRTVKHPDWSSAMRPVPNDKDLPVPQPPAPVSVEDEREDVSVMQAEKYATFEASASSSEPHVIIQCELNGHVHD</sequence>
<proteinExistence type="predicted"/>
<comment type="caution">
    <text evidence="2">The sequence shown here is derived from an EMBL/GenBank/DDBJ whole genome shotgun (WGS) entry which is preliminary data.</text>
</comment>
<reference evidence="2 3" key="1">
    <citation type="submission" date="2023-02" db="EMBL/GenBank/DDBJ databases">
        <title>LHISI_Scaffold_Assembly.</title>
        <authorList>
            <person name="Stuart O.P."/>
            <person name="Cleave R."/>
            <person name="Magrath M.J.L."/>
            <person name="Mikheyev A.S."/>
        </authorList>
    </citation>
    <scope>NUCLEOTIDE SEQUENCE [LARGE SCALE GENOMIC DNA]</scope>
    <source>
        <strain evidence="2">Daus_M_001</strain>
        <tissue evidence="2">Leg muscle</tissue>
    </source>
</reference>
<dbReference type="Proteomes" id="UP001159363">
    <property type="component" value="Chromosome 2"/>
</dbReference>
<protein>
    <submittedName>
        <fullName evidence="2">Uncharacterized protein</fullName>
    </submittedName>
</protein>
<keyword evidence="3" id="KW-1185">Reference proteome</keyword>
<name>A0ABQ9ID88_9NEOP</name>
<evidence type="ECO:0000313" key="2">
    <source>
        <dbReference type="EMBL" id="KAJ8894647.1"/>
    </source>
</evidence>
<evidence type="ECO:0000313" key="3">
    <source>
        <dbReference type="Proteomes" id="UP001159363"/>
    </source>
</evidence>
<organism evidence="2 3">
    <name type="scientific">Dryococelus australis</name>
    <dbReference type="NCBI Taxonomy" id="614101"/>
    <lineage>
        <taxon>Eukaryota</taxon>
        <taxon>Metazoa</taxon>
        <taxon>Ecdysozoa</taxon>
        <taxon>Arthropoda</taxon>
        <taxon>Hexapoda</taxon>
        <taxon>Insecta</taxon>
        <taxon>Pterygota</taxon>
        <taxon>Neoptera</taxon>
        <taxon>Polyneoptera</taxon>
        <taxon>Phasmatodea</taxon>
        <taxon>Verophasmatodea</taxon>
        <taxon>Anareolatae</taxon>
        <taxon>Phasmatidae</taxon>
        <taxon>Eurycanthinae</taxon>
        <taxon>Dryococelus</taxon>
    </lineage>
</organism>
<gene>
    <name evidence="2" type="ORF">PR048_007311</name>
</gene>
<feature type="region of interest" description="Disordered" evidence="1">
    <location>
        <begin position="1"/>
        <end position="42"/>
    </location>
</feature>